<keyword evidence="10" id="KW-0456">Lyase</keyword>
<evidence type="ECO:0000256" key="9">
    <source>
        <dbReference type="ARBA" id="ARBA00023052"/>
    </source>
</evidence>
<evidence type="ECO:0000259" key="14">
    <source>
        <dbReference type="Pfam" id="PF02775"/>
    </source>
</evidence>
<dbReference type="GO" id="GO:0005634">
    <property type="term" value="C:nucleus"/>
    <property type="evidence" value="ECO:0007669"/>
    <property type="project" value="TreeGrafter"/>
</dbReference>
<dbReference type="OrthoDB" id="3970464at2759"/>
<gene>
    <name evidence="16" type="ORF">EURHEDRAFT_375559</name>
</gene>
<feature type="binding site" evidence="11">
    <location>
        <position position="449"/>
    </location>
    <ligand>
        <name>Mg(2+)</name>
        <dbReference type="ChEBI" id="CHEBI:18420"/>
    </ligand>
</feature>
<dbReference type="InterPro" id="IPR047214">
    <property type="entry name" value="TPP_PDC_IPDC"/>
</dbReference>
<evidence type="ECO:0000256" key="10">
    <source>
        <dbReference type="ARBA" id="ARBA00023239"/>
    </source>
</evidence>
<accession>A0A017SLT7</accession>
<evidence type="ECO:0000259" key="15">
    <source>
        <dbReference type="Pfam" id="PF02776"/>
    </source>
</evidence>
<dbReference type="SUPFAM" id="SSF52467">
    <property type="entry name" value="DHS-like NAD/FAD-binding domain"/>
    <property type="match status" value="1"/>
</dbReference>
<dbReference type="PANTHER" id="PTHR43452">
    <property type="entry name" value="PYRUVATE DECARBOXYLASE"/>
    <property type="match status" value="1"/>
</dbReference>
<proteinExistence type="inferred from homology"/>
<evidence type="ECO:0000256" key="1">
    <source>
        <dbReference type="ARBA" id="ARBA00001041"/>
    </source>
</evidence>
<evidence type="ECO:0000256" key="6">
    <source>
        <dbReference type="ARBA" id="ARBA00022723"/>
    </source>
</evidence>
<dbReference type="GO" id="GO:0005829">
    <property type="term" value="C:cytosol"/>
    <property type="evidence" value="ECO:0007669"/>
    <property type="project" value="TreeGrafter"/>
</dbReference>
<dbReference type="InterPro" id="IPR029035">
    <property type="entry name" value="DHS-like_NAD/FAD-binding_dom"/>
</dbReference>
<feature type="binding site" evidence="11">
    <location>
        <position position="478"/>
    </location>
    <ligand>
        <name>Mg(2+)</name>
        <dbReference type="ChEBI" id="CHEBI:18420"/>
    </ligand>
</feature>
<comment type="cofactor">
    <cofactor evidence="2">
        <name>thiamine diphosphate</name>
        <dbReference type="ChEBI" id="CHEBI:58937"/>
    </cofactor>
</comment>
<dbReference type="SUPFAM" id="SSF52518">
    <property type="entry name" value="Thiamin diphosphate-binding fold (THDP-binding)"/>
    <property type="match status" value="2"/>
</dbReference>
<feature type="binding site" evidence="11">
    <location>
        <position position="476"/>
    </location>
    <ligand>
        <name>Mg(2+)</name>
        <dbReference type="ChEBI" id="CHEBI:18420"/>
    </ligand>
</feature>
<dbReference type="Pfam" id="PF02775">
    <property type="entry name" value="TPP_enzyme_C"/>
    <property type="match status" value="1"/>
</dbReference>
<dbReference type="GO" id="GO:0000287">
    <property type="term" value="F:magnesium ion binding"/>
    <property type="evidence" value="ECO:0007669"/>
    <property type="project" value="InterPro"/>
</dbReference>
<evidence type="ECO:0000313" key="17">
    <source>
        <dbReference type="Proteomes" id="UP000019804"/>
    </source>
</evidence>
<evidence type="ECO:0000256" key="4">
    <source>
        <dbReference type="ARBA" id="ARBA00013202"/>
    </source>
</evidence>
<evidence type="ECO:0000313" key="16">
    <source>
        <dbReference type="EMBL" id="EYE97741.1"/>
    </source>
</evidence>
<dbReference type="CDD" id="cd07038">
    <property type="entry name" value="TPP_PYR_PDC_IPDC_like"/>
    <property type="match status" value="1"/>
</dbReference>
<dbReference type="Gene3D" id="3.40.50.970">
    <property type="match status" value="2"/>
</dbReference>
<evidence type="ECO:0000256" key="8">
    <source>
        <dbReference type="ARBA" id="ARBA00022842"/>
    </source>
</evidence>
<dbReference type="Pfam" id="PF00205">
    <property type="entry name" value="TPP_enzyme_M"/>
    <property type="match status" value="1"/>
</dbReference>
<dbReference type="Pfam" id="PF02776">
    <property type="entry name" value="TPP_enzyme_N"/>
    <property type="match status" value="1"/>
</dbReference>
<keyword evidence="9 12" id="KW-0786">Thiamine pyrophosphate</keyword>
<dbReference type="GO" id="GO:0030976">
    <property type="term" value="F:thiamine pyrophosphate binding"/>
    <property type="evidence" value="ECO:0007669"/>
    <property type="project" value="InterPro"/>
</dbReference>
<evidence type="ECO:0000256" key="2">
    <source>
        <dbReference type="ARBA" id="ARBA00001964"/>
    </source>
</evidence>
<dbReference type="GO" id="GO:0004737">
    <property type="term" value="F:pyruvate decarboxylase activity"/>
    <property type="evidence" value="ECO:0007669"/>
    <property type="project" value="UniProtKB-EC"/>
</dbReference>
<protein>
    <recommendedName>
        <fullName evidence="5">Pyruvate decarboxylase</fullName>
        <ecNumber evidence="4">4.1.1.1</ecNumber>
    </recommendedName>
</protein>
<evidence type="ECO:0000256" key="11">
    <source>
        <dbReference type="PIRSR" id="PIRSR036565-2"/>
    </source>
</evidence>
<dbReference type="EMBL" id="KK088415">
    <property type="protein sequence ID" value="EYE97741.1"/>
    <property type="molecule type" value="Genomic_DNA"/>
</dbReference>
<dbReference type="RefSeq" id="XP_040641429.1">
    <property type="nucleotide sequence ID" value="XM_040778753.1"/>
</dbReference>
<evidence type="ECO:0000256" key="7">
    <source>
        <dbReference type="ARBA" id="ARBA00022793"/>
    </source>
</evidence>
<dbReference type="EC" id="4.1.1.1" evidence="4"/>
<dbReference type="InterPro" id="IPR047213">
    <property type="entry name" value="TPP_PYR_PDC_IPDC-like"/>
</dbReference>
<dbReference type="STRING" id="1388766.A0A017SLT7"/>
<dbReference type="HOGENOM" id="CLU_013748_0_2_1"/>
<dbReference type="GO" id="GO:0000949">
    <property type="term" value="P:aromatic amino acid family catabolic process to alcohol via Ehrlich pathway"/>
    <property type="evidence" value="ECO:0007669"/>
    <property type="project" value="TreeGrafter"/>
</dbReference>
<organism evidence="16 17">
    <name type="scientific">Aspergillus ruber (strain CBS 135680)</name>
    <dbReference type="NCBI Taxonomy" id="1388766"/>
    <lineage>
        <taxon>Eukaryota</taxon>
        <taxon>Fungi</taxon>
        <taxon>Dikarya</taxon>
        <taxon>Ascomycota</taxon>
        <taxon>Pezizomycotina</taxon>
        <taxon>Eurotiomycetes</taxon>
        <taxon>Eurotiomycetidae</taxon>
        <taxon>Eurotiales</taxon>
        <taxon>Aspergillaceae</taxon>
        <taxon>Aspergillus</taxon>
        <taxon>Aspergillus subgen. Aspergillus</taxon>
    </lineage>
</organism>
<keyword evidence="17" id="KW-1185">Reference proteome</keyword>
<name>A0A017SLT7_ASPRC</name>
<dbReference type="CDD" id="cd02005">
    <property type="entry name" value="TPP_PDC_IPDC"/>
    <property type="match status" value="1"/>
</dbReference>
<evidence type="ECO:0000256" key="5">
    <source>
        <dbReference type="ARBA" id="ARBA00014422"/>
    </source>
</evidence>
<sequence length="578" mass="64062">MASEKSTTLSEYLFTRLLQLGADSIFGLPGDFNLKLLDYIAPSGLKWIGNCNELNAGYAADGYARIKGIGALVTTFGVGELSAINAIAGAYAERAPVVHIVGTPPRQLQESRALVHHTFADGDFGRFDQMQEHITVAQVIIKDYRTAPAEIDYVLQQCLVHSRPVRIAIPHDMVGVRVPAAGLDTKIAIPPPVSQPQVEEEALRLVLDRIYSSKKPMILVDGESRVLDILDEIDQIVKKTEWPTFTSGFGKSLVSEALPNVHGVYSPDHKKFVDSCDLVLSFGPHYSSTNSHQNLTLPKKEVTIDFTETAIKINKAAFHDIPSKQFIQRLIAKLDASKFPKHTPEIIPTSTLSPVTRSDPVTQTGGFWQRLSPFLREGDIILAETGTAGYGANEFALPQHTRLFRPVTWLSIGYMLPAALGTSIAQRDLITRSEYHNLPRARTVLLIGDGSFQLTAQELSTIIHHKLDVVVFLINNEGYTIERCIHGRNAEYNDITQWRYLKAPAFFGAAEDGEYAAQTTEIRTWGDLEKVIADESMWNAKGIRMVEVFLPKLDAPKLLMGLLHSQEQADLKQQQTAK</sequence>
<dbReference type="PANTHER" id="PTHR43452:SF11">
    <property type="entry name" value="PYRUVATE DECARBOXYLASE"/>
    <property type="match status" value="1"/>
</dbReference>
<evidence type="ECO:0000259" key="13">
    <source>
        <dbReference type="Pfam" id="PF00205"/>
    </source>
</evidence>
<dbReference type="InterPro" id="IPR012000">
    <property type="entry name" value="Thiamin_PyroP_enz_cen_dom"/>
</dbReference>
<feature type="domain" description="Thiamine pyrophosphate enzyme central" evidence="13">
    <location>
        <begin position="206"/>
        <end position="329"/>
    </location>
</feature>
<keyword evidence="6 11" id="KW-0479">Metal-binding</keyword>
<comment type="cofactor">
    <cofactor evidence="11">
        <name>Mg(2+)</name>
        <dbReference type="ChEBI" id="CHEBI:18420"/>
    </cofactor>
    <text evidence="11">Binds 1 Mg(2+) per subunit.</text>
</comment>
<reference evidence="17" key="1">
    <citation type="journal article" date="2014" name="Nat. Commun.">
        <title>Genomic adaptations of the halophilic Dead Sea filamentous fungus Eurotium rubrum.</title>
        <authorList>
            <person name="Kis-Papo T."/>
            <person name="Weig A.R."/>
            <person name="Riley R."/>
            <person name="Persoh D."/>
            <person name="Salamov A."/>
            <person name="Sun H."/>
            <person name="Lipzen A."/>
            <person name="Wasser S.P."/>
            <person name="Rambold G."/>
            <person name="Grigoriev I.V."/>
            <person name="Nevo E."/>
        </authorList>
    </citation>
    <scope>NUCLEOTIDE SEQUENCE [LARGE SCALE GENOMIC DNA]</scope>
    <source>
        <strain evidence="17">CBS 135680</strain>
    </source>
</reference>
<dbReference type="PIRSF" id="PIRSF036565">
    <property type="entry name" value="Pyruvt_ip_decrb"/>
    <property type="match status" value="1"/>
</dbReference>
<keyword evidence="16" id="KW-0670">Pyruvate</keyword>
<feature type="domain" description="Thiamine pyrophosphate enzyme N-terminal TPP-binding" evidence="15">
    <location>
        <begin position="8"/>
        <end position="119"/>
    </location>
</feature>
<comment type="similarity">
    <text evidence="3 12">Belongs to the TPP enzyme family.</text>
</comment>
<dbReference type="GeneID" id="63693877"/>
<feature type="domain" description="Thiamine pyrophosphate enzyme TPP-binding" evidence="14">
    <location>
        <begin position="396"/>
        <end position="516"/>
    </location>
</feature>
<comment type="catalytic activity">
    <reaction evidence="1">
        <text>a 2-oxocarboxylate + H(+) = an aldehyde + CO2</text>
        <dbReference type="Rhea" id="RHEA:11628"/>
        <dbReference type="ChEBI" id="CHEBI:15378"/>
        <dbReference type="ChEBI" id="CHEBI:16526"/>
        <dbReference type="ChEBI" id="CHEBI:17478"/>
        <dbReference type="ChEBI" id="CHEBI:35179"/>
        <dbReference type="EC" id="4.1.1.1"/>
    </reaction>
</comment>
<keyword evidence="7" id="KW-0210">Decarboxylase</keyword>
<dbReference type="AlphaFoldDB" id="A0A017SLT7"/>
<dbReference type="InterPro" id="IPR012001">
    <property type="entry name" value="Thiamin_PyroP_enz_TPP-bd_dom"/>
</dbReference>
<evidence type="ECO:0000256" key="3">
    <source>
        <dbReference type="ARBA" id="ARBA00007812"/>
    </source>
</evidence>
<keyword evidence="8 11" id="KW-0460">Magnesium</keyword>
<dbReference type="FunFam" id="3.40.50.970:FF:000024">
    <property type="entry name" value="Pyruvate decarboxylase isozyme"/>
    <property type="match status" value="1"/>
</dbReference>
<dbReference type="FunFam" id="3.40.50.970:FF:000019">
    <property type="entry name" value="Pyruvate decarboxylase isozyme"/>
    <property type="match status" value="1"/>
</dbReference>
<dbReference type="Proteomes" id="UP000019804">
    <property type="component" value="Unassembled WGS sequence"/>
</dbReference>
<dbReference type="Gene3D" id="3.40.50.1220">
    <property type="entry name" value="TPP-binding domain"/>
    <property type="match status" value="1"/>
</dbReference>
<dbReference type="InterPro" id="IPR011766">
    <property type="entry name" value="TPP_enzyme_TPP-bd"/>
</dbReference>
<evidence type="ECO:0000256" key="12">
    <source>
        <dbReference type="RuleBase" id="RU362132"/>
    </source>
</evidence>
<dbReference type="InterPro" id="IPR029061">
    <property type="entry name" value="THDP-binding"/>
</dbReference>
<dbReference type="InterPro" id="IPR012110">
    <property type="entry name" value="PDC/IPDC-like"/>
</dbReference>